<evidence type="ECO:0000313" key="3">
    <source>
        <dbReference type="Proteomes" id="UP000235371"/>
    </source>
</evidence>
<dbReference type="STRING" id="1095630.A0A2J6TL86"/>
<gene>
    <name evidence="2" type="ORF">K444DRAFT_715028</name>
</gene>
<evidence type="ECO:0000256" key="1">
    <source>
        <dbReference type="SAM" id="Phobius"/>
    </source>
</evidence>
<evidence type="ECO:0000313" key="2">
    <source>
        <dbReference type="EMBL" id="PMD63795.1"/>
    </source>
</evidence>
<organism evidence="2 3">
    <name type="scientific">Hyaloscypha bicolor E</name>
    <dbReference type="NCBI Taxonomy" id="1095630"/>
    <lineage>
        <taxon>Eukaryota</taxon>
        <taxon>Fungi</taxon>
        <taxon>Dikarya</taxon>
        <taxon>Ascomycota</taxon>
        <taxon>Pezizomycotina</taxon>
        <taxon>Leotiomycetes</taxon>
        <taxon>Helotiales</taxon>
        <taxon>Hyaloscyphaceae</taxon>
        <taxon>Hyaloscypha</taxon>
        <taxon>Hyaloscypha bicolor</taxon>
    </lineage>
</organism>
<accession>A0A2J6TL86</accession>
<keyword evidence="1" id="KW-0812">Transmembrane</keyword>
<feature type="transmembrane region" description="Helical" evidence="1">
    <location>
        <begin position="55"/>
        <end position="81"/>
    </location>
</feature>
<dbReference type="EMBL" id="KZ613779">
    <property type="protein sequence ID" value="PMD63795.1"/>
    <property type="molecule type" value="Genomic_DNA"/>
</dbReference>
<dbReference type="GeneID" id="36596416"/>
<keyword evidence="3" id="KW-1185">Reference proteome</keyword>
<keyword evidence="1" id="KW-1133">Transmembrane helix</keyword>
<dbReference type="RefSeq" id="XP_024740699.1">
    <property type="nucleotide sequence ID" value="XM_024888340.1"/>
</dbReference>
<name>A0A2J6TL86_9HELO</name>
<protein>
    <submittedName>
        <fullName evidence="2">Uncharacterized protein</fullName>
    </submittedName>
</protein>
<dbReference type="OrthoDB" id="5427664at2759"/>
<dbReference type="AlphaFoldDB" id="A0A2J6TL86"/>
<reference evidence="2 3" key="1">
    <citation type="submission" date="2016-04" db="EMBL/GenBank/DDBJ databases">
        <title>A degradative enzymes factory behind the ericoid mycorrhizal symbiosis.</title>
        <authorList>
            <consortium name="DOE Joint Genome Institute"/>
            <person name="Martino E."/>
            <person name="Morin E."/>
            <person name="Grelet G."/>
            <person name="Kuo A."/>
            <person name="Kohler A."/>
            <person name="Daghino S."/>
            <person name="Barry K."/>
            <person name="Choi C."/>
            <person name="Cichocki N."/>
            <person name="Clum A."/>
            <person name="Copeland A."/>
            <person name="Hainaut M."/>
            <person name="Haridas S."/>
            <person name="Labutti K."/>
            <person name="Lindquist E."/>
            <person name="Lipzen A."/>
            <person name="Khouja H.-R."/>
            <person name="Murat C."/>
            <person name="Ohm R."/>
            <person name="Olson A."/>
            <person name="Spatafora J."/>
            <person name="Veneault-Fourrey C."/>
            <person name="Henrissat B."/>
            <person name="Grigoriev I."/>
            <person name="Martin F."/>
            <person name="Perotto S."/>
        </authorList>
    </citation>
    <scope>NUCLEOTIDE SEQUENCE [LARGE SCALE GENOMIC DNA]</scope>
    <source>
        <strain evidence="2 3">E</strain>
    </source>
</reference>
<proteinExistence type="predicted"/>
<keyword evidence="1" id="KW-0472">Membrane</keyword>
<sequence length="162" mass="17729">MICVVTMLAFTITWSPQYEPKGGAGACPAHCAFSNSDVSTLFSEYGFPIQHTALTFAGIVQSFLLAWGYSTTGFFVAPFWYKFYRFWLWVLPGHVFRGVNSQSREASQDTDGQLGVVQPSPAIMELQLTSSAGNGNPVVSLRGEEPLPTSVRAVFNRPQPPS</sequence>
<dbReference type="InParanoid" id="A0A2J6TL86"/>
<dbReference type="Proteomes" id="UP000235371">
    <property type="component" value="Unassembled WGS sequence"/>
</dbReference>